<organism evidence="2 3">
    <name type="scientific">Decorospora gaudefroyi</name>
    <dbReference type="NCBI Taxonomy" id="184978"/>
    <lineage>
        <taxon>Eukaryota</taxon>
        <taxon>Fungi</taxon>
        <taxon>Dikarya</taxon>
        <taxon>Ascomycota</taxon>
        <taxon>Pezizomycotina</taxon>
        <taxon>Dothideomycetes</taxon>
        <taxon>Pleosporomycetidae</taxon>
        <taxon>Pleosporales</taxon>
        <taxon>Pleosporineae</taxon>
        <taxon>Pleosporaceae</taxon>
        <taxon>Decorospora</taxon>
    </lineage>
</organism>
<evidence type="ECO:0000259" key="1">
    <source>
        <dbReference type="PROSITE" id="PS50097"/>
    </source>
</evidence>
<feature type="domain" description="BTB" evidence="1">
    <location>
        <begin position="10"/>
        <end position="78"/>
    </location>
</feature>
<dbReference type="PROSITE" id="PS50097">
    <property type="entry name" value="BTB"/>
    <property type="match status" value="1"/>
</dbReference>
<dbReference type="InterPro" id="IPR011333">
    <property type="entry name" value="SKP1/BTB/POZ_sf"/>
</dbReference>
<dbReference type="Proteomes" id="UP000800040">
    <property type="component" value="Unassembled WGS sequence"/>
</dbReference>
<feature type="non-terminal residue" evidence="2">
    <location>
        <position position="1"/>
    </location>
</feature>
<dbReference type="PANTHER" id="PTHR47843:SF2">
    <property type="entry name" value="BTB DOMAIN-CONTAINING PROTEIN"/>
    <property type="match status" value="1"/>
</dbReference>
<gene>
    <name evidence="2" type="ORF">BDW02DRAFT_455322</name>
</gene>
<dbReference type="EMBL" id="ML975292">
    <property type="protein sequence ID" value="KAF1835098.1"/>
    <property type="molecule type" value="Genomic_DNA"/>
</dbReference>
<sequence length="115" mass="13326">PCISSAAQGQLVTIAIGPEKIPYHIHKDVICHHSEYFRTAYNGRWKEAEEGVTLEDVEIEVFNFFVHWLYTQQLPALRYFHDATDSNGLLLKTCVFGDRFLAPVFRRLVHNEYAD</sequence>
<reference evidence="2" key="1">
    <citation type="submission" date="2020-01" db="EMBL/GenBank/DDBJ databases">
        <authorList>
            <consortium name="DOE Joint Genome Institute"/>
            <person name="Haridas S."/>
            <person name="Albert R."/>
            <person name="Binder M."/>
            <person name="Bloem J."/>
            <person name="Labutti K."/>
            <person name="Salamov A."/>
            <person name="Andreopoulos B."/>
            <person name="Baker S.E."/>
            <person name="Barry K."/>
            <person name="Bills G."/>
            <person name="Bluhm B.H."/>
            <person name="Cannon C."/>
            <person name="Castanera R."/>
            <person name="Culley D.E."/>
            <person name="Daum C."/>
            <person name="Ezra D."/>
            <person name="Gonzalez J.B."/>
            <person name="Henrissat B."/>
            <person name="Kuo A."/>
            <person name="Liang C."/>
            <person name="Lipzen A."/>
            <person name="Lutzoni F."/>
            <person name="Magnuson J."/>
            <person name="Mondo S."/>
            <person name="Nolan M."/>
            <person name="Ohm R."/>
            <person name="Pangilinan J."/>
            <person name="Park H.-J."/>
            <person name="Ramirez L."/>
            <person name="Alfaro M."/>
            <person name="Sun H."/>
            <person name="Tritt A."/>
            <person name="Yoshinaga Y."/>
            <person name="Zwiers L.-H."/>
            <person name="Turgeon B.G."/>
            <person name="Goodwin S.B."/>
            <person name="Spatafora J.W."/>
            <person name="Crous P.W."/>
            <person name="Grigoriev I.V."/>
        </authorList>
    </citation>
    <scope>NUCLEOTIDE SEQUENCE</scope>
    <source>
        <strain evidence="2">P77</strain>
    </source>
</reference>
<dbReference type="SUPFAM" id="SSF54695">
    <property type="entry name" value="POZ domain"/>
    <property type="match status" value="1"/>
</dbReference>
<dbReference type="AlphaFoldDB" id="A0A6A5KCM8"/>
<evidence type="ECO:0000313" key="3">
    <source>
        <dbReference type="Proteomes" id="UP000800040"/>
    </source>
</evidence>
<accession>A0A6A5KCM8</accession>
<dbReference type="Gene3D" id="3.30.710.10">
    <property type="entry name" value="Potassium Channel Kv1.1, Chain A"/>
    <property type="match status" value="1"/>
</dbReference>
<dbReference type="CDD" id="cd18186">
    <property type="entry name" value="BTB_POZ_ZBTB_KLHL-like"/>
    <property type="match status" value="1"/>
</dbReference>
<dbReference type="PANTHER" id="PTHR47843">
    <property type="entry name" value="BTB DOMAIN-CONTAINING PROTEIN-RELATED"/>
    <property type="match status" value="1"/>
</dbReference>
<feature type="non-terminal residue" evidence="2">
    <location>
        <position position="115"/>
    </location>
</feature>
<dbReference type="OrthoDB" id="194443at2759"/>
<name>A0A6A5KCM8_9PLEO</name>
<protein>
    <recommendedName>
        <fullName evidence="1">BTB domain-containing protein</fullName>
    </recommendedName>
</protein>
<dbReference type="Pfam" id="PF00651">
    <property type="entry name" value="BTB"/>
    <property type="match status" value="1"/>
</dbReference>
<proteinExistence type="predicted"/>
<evidence type="ECO:0000313" key="2">
    <source>
        <dbReference type="EMBL" id="KAF1835098.1"/>
    </source>
</evidence>
<dbReference type="InterPro" id="IPR000210">
    <property type="entry name" value="BTB/POZ_dom"/>
</dbReference>
<keyword evidence="3" id="KW-1185">Reference proteome</keyword>